<name>A0A7G9FNW4_9FIRM</name>
<dbReference type="AlphaFoldDB" id="A0A7G9FNW4"/>
<evidence type="ECO:0000313" key="5">
    <source>
        <dbReference type="EMBL" id="QNM00246.1"/>
    </source>
</evidence>
<accession>A0A7G9FNW4</accession>
<evidence type="ECO:0000313" key="6">
    <source>
        <dbReference type="Proteomes" id="UP000515819"/>
    </source>
</evidence>
<sequence>MQDIRIKNVSKAYGDKQVLNHISKEFPSGETTVIMGASGCGKTTLLRILLGLEKADSGEVTGMPERVAVLFQEDRLCEDVSAYENIALVLERKKTHAQRDAQKCRIEQEAAQVGITADDLKQNVMKLSGGMRRRIALLRALLYDADCVILDEPFKGLDATTKQIVMQYVKEKTAGKTTFLVTHDASEADFFGGNRWNLPTENKNANDE</sequence>
<dbReference type="PROSITE" id="PS00211">
    <property type="entry name" value="ABC_TRANSPORTER_1"/>
    <property type="match status" value="1"/>
</dbReference>
<dbReference type="EMBL" id="CP060632">
    <property type="protein sequence ID" value="QNM00246.1"/>
    <property type="molecule type" value="Genomic_DNA"/>
</dbReference>
<dbReference type="InterPro" id="IPR003439">
    <property type="entry name" value="ABC_transporter-like_ATP-bd"/>
</dbReference>
<evidence type="ECO:0000259" key="4">
    <source>
        <dbReference type="PROSITE" id="PS50893"/>
    </source>
</evidence>
<dbReference type="PROSITE" id="PS50893">
    <property type="entry name" value="ABC_TRANSPORTER_2"/>
    <property type="match status" value="1"/>
</dbReference>
<protein>
    <submittedName>
        <fullName evidence="5">ATP-binding cassette domain-containing protein</fullName>
    </submittedName>
</protein>
<dbReference type="Proteomes" id="UP000515819">
    <property type="component" value="Chromosome"/>
</dbReference>
<dbReference type="PANTHER" id="PTHR42781">
    <property type="entry name" value="SPERMIDINE/PUTRESCINE IMPORT ATP-BINDING PROTEIN POTA"/>
    <property type="match status" value="1"/>
</dbReference>
<gene>
    <name evidence="5" type="ORF">H9Q76_02850</name>
</gene>
<dbReference type="Pfam" id="PF00005">
    <property type="entry name" value="ABC_tran"/>
    <property type="match status" value="1"/>
</dbReference>
<dbReference type="InterPro" id="IPR017871">
    <property type="entry name" value="ABC_transporter-like_CS"/>
</dbReference>
<reference evidence="5 6" key="1">
    <citation type="submission" date="2020-08" db="EMBL/GenBank/DDBJ databases">
        <authorList>
            <person name="Liu C."/>
            <person name="Sun Q."/>
        </authorList>
    </citation>
    <scope>NUCLEOTIDE SEQUENCE [LARGE SCALE GENOMIC DNA]</scope>
    <source>
        <strain evidence="5 6">NSJ-4</strain>
    </source>
</reference>
<keyword evidence="1" id="KW-0813">Transport</keyword>
<evidence type="ECO:0000256" key="1">
    <source>
        <dbReference type="ARBA" id="ARBA00022448"/>
    </source>
</evidence>
<dbReference type="SUPFAM" id="SSF52540">
    <property type="entry name" value="P-loop containing nucleoside triphosphate hydrolases"/>
    <property type="match status" value="1"/>
</dbReference>
<dbReference type="PANTHER" id="PTHR42781:SF8">
    <property type="entry name" value="BICARBONATE TRANSPORT ATP-BINDING PROTEIN CMPC"/>
    <property type="match status" value="1"/>
</dbReference>
<evidence type="ECO:0000256" key="3">
    <source>
        <dbReference type="ARBA" id="ARBA00022840"/>
    </source>
</evidence>
<evidence type="ECO:0000256" key="2">
    <source>
        <dbReference type="ARBA" id="ARBA00022741"/>
    </source>
</evidence>
<dbReference type="Gene3D" id="3.40.50.300">
    <property type="entry name" value="P-loop containing nucleotide triphosphate hydrolases"/>
    <property type="match status" value="1"/>
</dbReference>
<organism evidence="5 6">
    <name type="scientific">Wujia chipingensis</name>
    <dbReference type="NCBI Taxonomy" id="2763670"/>
    <lineage>
        <taxon>Bacteria</taxon>
        <taxon>Bacillati</taxon>
        <taxon>Bacillota</taxon>
        <taxon>Clostridia</taxon>
        <taxon>Lachnospirales</taxon>
        <taxon>Lachnospiraceae</taxon>
        <taxon>Wujia</taxon>
    </lineage>
</organism>
<keyword evidence="6" id="KW-1185">Reference proteome</keyword>
<dbReference type="GO" id="GO:0005524">
    <property type="term" value="F:ATP binding"/>
    <property type="evidence" value="ECO:0007669"/>
    <property type="project" value="UniProtKB-KW"/>
</dbReference>
<dbReference type="InterPro" id="IPR003593">
    <property type="entry name" value="AAA+_ATPase"/>
</dbReference>
<feature type="domain" description="ABC transporter" evidence="4">
    <location>
        <begin position="4"/>
        <end position="208"/>
    </location>
</feature>
<proteinExistence type="predicted"/>
<dbReference type="InterPro" id="IPR050093">
    <property type="entry name" value="ABC_SmlMolc_Importer"/>
</dbReference>
<dbReference type="RefSeq" id="WP_249321576.1">
    <property type="nucleotide sequence ID" value="NZ_CP060632.1"/>
</dbReference>
<dbReference type="SMART" id="SM00382">
    <property type="entry name" value="AAA"/>
    <property type="match status" value="1"/>
</dbReference>
<dbReference type="KEGG" id="wcp:H9Q76_02850"/>
<dbReference type="GO" id="GO:0016887">
    <property type="term" value="F:ATP hydrolysis activity"/>
    <property type="evidence" value="ECO:0007669"/>
    <property type="project" value="InterPro"/>
</dbReference>
<keyword evidence="3 5" id="KW-0067">ATP-binding</keyword>
<dbReference type="InterPro" id="IPR027417">
    <property type="entry name" value="P-loop_NTPase"/>
</dbReference>
<keyword evidence="2" id="KW-0547">Nucleotide-binding</keyword>